<dbReference type="AlphaFoldDB" id="A0A0F9QKR0"/>
<dbReference type="EMBL" id="LAZR01004747">
    <property type="protein sequence ID" value="KKN05913.1"/>
    <property type="molecule type" value="Genomic_DNA"/>
</dbReference>
<organism evidence="1">
    <name type="scientific">marine sediment metagenome</name>
    <dbReference type="NCBI Taxonomy" id="412755"/>
    <lineage>
        <taxon>unclassified sequences</taxon>
        <taxon>metagenomes</taxon>
        <taxon>ecological metagenomes</taxon>
    </lineage>
</organism>
<gene>
    <name evidence="1" type="ORF">LCGC14_1082420</name>
</gene>
<reference evidence="1" key="1">
    <citation type="journal article" date="2015" name="Nature">
        <title>Complex archaea that bridge the gap between prokaryotes and eukaryotes.</title>
        <authorList>
            <person name="Spang A."/>
            <person name="Saw J.H."/>
            <person name="Jorgensen S.L."/>
            <person name="Zaremba-Niedzwiedzka K."/>
            <person name="Martijn J."/>
            <person name="Lind A.E."/>
            <person name="van Eijk R."/>
            <person name="Schleper C."/>
            <person name="Guy L."/>
            <person name="Ettema T.J."/>
        </authorList>
    </citation>
    <scope>NUCLEOTIDE SEQUENCE</scope>
</reference>
<name>A0A0F9QKR0_9ZZZZ</name>
<comment type="caution">
    <text evidence="1">The sequence shown here is derived from an EMBL/GenBank/DDBJ whole genome shotgun (WGS) entry which is preliminary data.</text>
</comment>
<accession>A0A0F9QKR0</accession>
<proteinExistence type="predicted"/>
<protein>
    <submittedName>
        <fullName evidence="1">Uncharacterized protein</fullName>
    </submittedName>
</protein>
<evidence type="ECO:0000313" key="1">
    <source>
        <dbReference type="EMBL" id="KKN05913.1"/>
    </source>
</evidence>
<sequence length="87" mass="10554">MDYEIDVTKLYSRRVIDPATYKMITKTKARVLTVEEYDERNDWCIENCEGKYEWVGGIVERHFRYTSCKKICFENEHDAMAFKLRWS</sequence>